<dbReference type="CDD" id="cd11577">
    <property type="entry name" value="GH71"/>
    <property type="match status" value="1"/>
</dbReference>
<evidence type="ECO:0000256" key="1">
    <source>
        <dbReference type="SAM" id="SignalP"/>
    </source>
</evidence>
<dbReference type="Pfam" id="PF03659">
    <property type="entry name" value="Glyco_hydro_71"/>
    <property type="match status" value="1"/>
</dbReference>
<evidence type="ECO:0008006" key="4">
    <source>
        <dbReference type="Google" id="ProtNLM"/>
    </source>
</evidence>
<keyword evidence="3" id="KW-1185">Reference proteome</keyword>
<dbReference type="RefSeq" id="XP_066075406.1">
    <property type="nucleotide sequence ID" value="XM_066219309.1"/>
</dbReference>
<organism evidence="2 3">
    <name type="scientific">Kwoniella dendrophila CBS 6074</name>
    <dbReference type="NCBI Taxonomy" id="1295534"/>
    <lineage>
        <taxon>Eukaryota</taxon>
        <taxon>Fungi</taxon>
        <taxon>Dikarya</taxon>
        <taxon>Basidiomycota</taxon>
        <taxon>Agaricomycotina</taxon>
        <taxon>Tremellomycetes</taxon>
        <taxon>Tremellales</taxon>
        <taxon>Cryptococcaceae</taxon>
        <taxon>Kwoniella</taxon>
    </lineage>
</organism>
<dbReference type="InterPro" id="IPR005197">
    <property type="entry name" value="Glyco_hydro_71"/>
</dbReference>
<accession>A0AAX4JV28</accession>
<evidence type="ECO:0000313" key="2">
    <source>
        <dbReference type="EMBL" id="WWC88643.1"/>
    </source>
</evidence>
<dbReference type="GeneID" id="91094226"/>
<keyword evidence="1" id="KW-0732">Signal</keyword>
<evidence type="ECO:0000313" key="3">
    <source>
        <dbReference type="Proteomes" id="UP001355207"/>
    </source>
</evidence>
<name>A0AAX4JV28_9TREE</name>
<feature type="signal peptide" evidence="1">
    <location>
        <begin position="1"/>
        <end position="18"/>
    </location>
</feature>
<gene>
    <name evidence="2" type="ORF">L201_003556</name>
</gene>
<feature type="chain" id="PRO_5043500673" description="Mutanase" evidence="1">
    <location>
        <begin position="19"/>
        <end position="606"/>
    </location>
</feature>
<dbReference type="Proteomes" id="UP001355207">
    <property type="component" value="Chromosome 4"/>
</dbReference>
<reference evidence="2 3" key="1">
    <citation type="submission" date="2024-01" db="EMBL/GenBank/DDBJ databases">
        <title>Comparative genomics of Cryptococcus and Kwoniella reveals pathogenesis evolution and contrasting modes of karyotype evolution via chromosome fusion or intercentromeric recombination.</title>
        <authorList>
            <person name="Coelho M.A."/>
            <person name="David-Palma M."/>
            <person name="Shea T."/>
            <person name="Bowers K."/>
            <person name="McGinley-Smith S."/>
            <person name="Mohammad A.W."/>
            <person name="Gnirke A."/>
            <person name="Yurkov A.M."/>
            <person name="Nowrousian M."/>
            <person name="Sun S."/>
            <person name="Cuomo C.A."/>
            <person name="Heitman J."/>
        </authorList>
    </citation>
    <scope>NUCLEOTIDE SEQUENCE [LARGE SCALE GENOMIC DNA]</scope>
    <source>
        <strain evidence="2 3">CBS 6074</strain>
    </source>
</reference>
<dbReference type="GO" id="GO:0051118">
    <property type="term" value="F:glucan endo-1,3-alpha-glucosidase activity"/>
    <property type="evidence" value="ECO:0007669"/>
    <property type="project" value="InterPro"/>
</dbReference>
<dbReference type="EMBL" id="CP144101">
    <property type="protein sequence ID" value="WWC88643.1"/>
    <property type="molecule type" value="Genomic_DNA"/>
</dbReference>
<dbReference type="AlphaFoldDB" id="A0AAX4JV28"/>
<protein>
    <recommendedName>
        <fullName evidence="4">Mutanase</fullName>
    </recommendedName>
</protein>
<sequence length="606" mass="66754">MKLVAAFALLQVLPAVLGKKHGDSFERRSRNARHGSLAERQVIETIFETNTVWVDALPTDSTDEDETVQPTTKVEVAALAAPTEDVTSSASSAAPSTIETASQALNPIDTFVSSDSAVTSASASTSSSAATASAGTELNATISANLNVTDSDDEAMSSKVSAKFGDSSASSWWGNWGGIGKKPSNGEKSNRDKKVFAHFMIGIVYSYSLENWIEDINLAKSKGIDGFALNIGLDWYTQPQLDLAYKAAEQVGNFDCFISFDFNWYTTTNVSGVSEMMARYNNLPAQLKVDNKPFVSSFIGDGFNWSAVATSLNQEIYAVPFWAPTQDNANNAGLSGLFSWTAWASKDNGPIDEPLTTKQDEAYIDVVTKADKVYMAPISSWFFTHFGKEVPWSKNWLFKSENLWKDRWDQVLKLGDKLSYLEIITWNDYGESHNVRHWGGNHSDDGSSKWSEGLDHSAMLDLSLPYIKAWKQGKKQPIIEKDQVIYWYRPHLKSAECDNTDNFGSKPNGWDIVADTVFVTTMTKLGGTVKITSGNKRPVLKLVPPGVHSLEIPMGAGKQQFEFFTLTGGYKKGIATVDITDTCWVTDHYPEGPIYNYNYHSGVLNC</sequence>
<proteinExistence type="predicted"/>
<dbReference type="Gene3D" id="3.20.20.80">
    <property type="entry name" value="Glycosidases"/>
    <property type="match status" value="1"/>
</dbReference>